<dbReference type="InterPro" id="IPR006205">
    <property type="entry name" value="Mev_gal_kin"/>
</dbReference>
<dbReference type="EMBL" id="SMRS01000004">
    <property type="protein sequence ID" value="KAA0875192.1"/>
    <property type="molecule type" value="Genomic_DNA"/>
</dbReference>
<evidence type="ECO:0000259" key="11">
    <source>
        <dbReference type="Pfam" id="PF08544"/>
    </source>
</evidence>
<protein>
    <submittedName>
        <fullName evidence="12">GHMP kinase</fullName>
    </submittedName>
</protein>
<dbReference type="PRINTS" id="PR00959">
    <property type="entry name" value="MEVGALKINASE"/>
</dbReference>
<reference evidence="12 13" key="1">
    <citation type="submission" date="2019-03" db="EMBL/GenBank/DDBJ databases">
        <title>Nitrincola sp. nov. isolated from an Indian soda lake.</title>
        <authorList>
            <person name="Joshi A."/>
            <person name="Thite S.V."/>
            <person name="Joseph N."/>
            <person name="Dhotre D."/>
            <person name="Moorthy M."/>
            <person name="Shouche Y.S."/>
        </authorList>
    </citation>
    <scope>NUCLEOTIDE SEQUENCE [LARGE SCALE GENOMIC DNA]</scope>
    <source>
        <strain evidence="12 13">MEB193</strain>
    </source>
</reference>
<keyword evidence="1" id="KW-0963">Cytoplasm</keyword>
<proteinExistence type="predicted"/>
<dbReference type="PANTHER" id="PTHR43290:SF2">
    <property type="entry name" value="MEVALONATE KINASE"/>
    <property type="match status" value="1"/>
</dbReference>
<keyword evidence="6" id="KW-0067">ATP-binding</keyword>
<evidence type="ECO:0000256" key="5">
    <source>
        <dbReference type="ARBA" id="ARBA00022777"/>
    </source>
</evidence>
<keyword evidence="5 12" id="KW-0418">Kinase</keyword>
<dbReference type="UniPathway" id="UPA00057">
    <property type="reaction ID" value="UER00098"/>
</dbReference>
<accession>A0A5A9W3K5</accession>
<keyword evidence="2" id="KW-0444">Lipid biosynthesis</keyword>
<evidence type="ECO:0000256" key="9">
    <source>
        <dbReference type="ARBA" id="ARBA00029438"/>
    </source>
</evidence>
<keyword evidence="7" id="KW-0460">Magnesium</keyword>
<evidence type="ECO:0000259" key="10">
    <source>
        <dbReference type="Pfam" id="PF00288"/>
    </source>
</evidence>
<keyword evidence="4" id="KW-0547">Nucleotide-binding</keyword>
<dbReference type="Pfam" id="PF08544">
    <property type="entry name" value="GHMP_kinases_C"/>
    <property type="match status" value="1"/>
</dbReference>
<dbReference type="SUPFAM" id="SSF54211">
    <property type="entry name" value="Ribosomal protein S5 domain 2-like"/>
    <property type="match status" value="1"/>
</dbReference>
<comment type="pathway">
    <text evidence="9">Isoprenoid biosynthesis; isopentenyl diphosphate biosynthesis via mevalonate pathway; isopentenyl diphosphate from (R)-mevalonate: step 1/3.</text>
</comment>
<dbReference type="GO" id="GO:0005524">
    <property type="term" value="F:ATP binding"/>
    <property type="evidence" value="ECO:0007669"/>
    <property type="project" value="UniProtKB-KW"/>
</dbReference>
<dbReference type="InterPro" id="IPR006204">
    <property type="entry name" value="GHMP_kinase_N_dom"/>
</dbReference>
<comment type="caution">
    <text evidence="12">The sequence shown here is derived from an EMBL/GenBank/DDBJ whole genome shotgun (WGS) entry which is preliminary data.</text>
</comment>
<dbReference type="PANTHER" id="PTHR43290">
    <property type="entry name" value="MEVALONATE KINASE"/>
    <property type="match status" value="1"/>
</dbReference>
<organism evidence="12 13">
    <name type="scientific">Nitrincola tapanii</name>
    <dbReference type="NCBI Taxonomy" id="1708751"/>
    <lineage>
        <taxon>Bacteria</taxon>
        <taxon>Pseudomonadati</taxon>
        <taxon>Pseudomonadota</taxon>
        <taxon>Gammaproteobacteria</taxon>
        <taxon>Oceanospirillales</taxon>
        <taxon>Oceanospirillaceae</taxon>
        <taxon>Nitrincola</taxon>
    </lineage>
</organism>
<keyword evidence="3" id="KW-0808">Transferase</keyword>
<dbReference type="GO" id="GO:0005737">
    <property type="term" value="C:cytoplasm"/>
    <property type="evidence" value="ECO:0007669"/>
    <property type="project" value="InterPro"/>
</dbReference>
<dbReference type="InterPro" id="IPR014721">
    <property type="entry name" value="Ribsml_uS5_D2-typ_fold_subgr"/>
</dbReference>
<dbReference type="GO" id="GO:0019287">
    <property type="term" value="P:isopentenyl diphosphate biosynthetic process, mevalonate pathway"/>
    <property type="evidence" value="ECO:0007669"/>
    <property type="project" value="UniProtKB-UniPathway"/>
</dbReference>
<dbReference type="InterPro" id="IPR020568">
    <property type="entry name" value="Ribosomal_Su5_D2-typ_SF"/>
</dbReference>
<dbReference type="Proteomes" id="UP000325302">
    <property type="component" value="Unassembled WGS sequence"/>
</dbReference>
<evidence type="ECO:0000256" key="2">
    <source>
        <dbReference type="ARBA" id="ARBA00022516"/>
    </source>
</evidence>
<dbReference type="InterPro" id="IPR036554">
    <property type="entry name" value="GHMP_kinase_C_sf"/>
</dbReference>
<evidence type="ECO:0000256" key="8">
    <source>
        <dbReference type="ARBA" id="ARBA00023098"/>
    </source>
</evidence>
<dbReference type="OrthoDB" id="6085637at2"/>
<dbReference type="Pfam" id="PF00288">
    <property type="entry name" value="GHMP_kinases_N"/>
    <property type="match status" value="1"/>
</dbReference>
<dbReference type="GO" id="GO:0004496">
    <property type="term" value="F:mevalonate kinase activity"/>
    <property type="evidence" value="ECO:0007669"/>
    <property type="project" value="InterPro"/>
</dbReference>
<evidence type="ECO:0000256" key="1">
    <source>
        <dbReference type="ARBA" id="ARBA00022490"/>
    </source>
</evidence>
<keyword evidence="8" id="KW-0443">Lipid metabolism</keyword>
<keyword evidence="13" id="KW-1185">Reference proteome</keyword>
<evidence type="ECO:0000313" key="12">
    <source>
        <dbReference type="EMBL" id="KAA0875192.1"/>
    </source>
</evidence>
<dbReference type="Gene3D" id="3.30.230.10">
    <property type="match status" value="1"/>
</dbReference>
<feature type="domain" description="GHMP kinase N-terminal" evidence="10">
    <location>
        <begin position="63"/>
        <end position="144"/>
    </location>
</feature>
<evidence type="ECO:0000256" key="4">
    <source>
        <dbReference type="ARBA" id="ARBA00022741"/>
    </source>
</evidence>
<evidence type="ECO:0000256" key="6">
    <source>
        <dbReference type="ARBA" id="ARBA00022840"/>
    </source>
</evidence>
<dbReference type="InterPro" id="IPR013750">
    <property type="entry name" value="GHMP_kinase_C_dom"/>
</dbReference>
<name>A0A5A9W3K5_9GAMM</name>
<feature type="domain" description="GHMP kinase C-terminal" evidence="11">
    <location>
        <begin position="207"/>
        <end position="271"/>
    </location>
</feature>
<evidence type="ECO:0000313" key="13">
    <source>
        <dbReference type="Proteomes" id="UP000325302"/>
    </source>
</evidence>
<dbReference type="Gene3D" id="3.30.70.890">
    <property type="entry name" value="GHMP kinase, C-terminal domain"/>
    <property type="match status" value="1"/>
</dbReference>
<gene>
    <name evidence="12" type="ORF">E1H14_06065</name>
</gene>
<evidence type="ECO:0000256" key="7">
    <source>
        <dbReference type="ARBA" id="ARBA00022842"/>
    </source>
</evidence>
<dbReference type="AlphaFoldDB" id="A0A5A9W3K5"/>
<dbReference type="SUPFAM" id="SSF55060">
    <property type="entry name" value="GHMP Kinase, C-terminal domain"/>
    <property type="match status" value="1"/>
</dbReference>
<sequence length="302" mass="32404">MLSGEHAVLQGELALVAAVDARIHLHWTVRGDRQIHIHSALAEYQGSLDALPPEPALSFVLAALTARLSELPCGLDLQIASEFSHEQGLGSSAAVVAAMQLGLQVFLGEEIALDRAFEQGLKTIHQVQAGRGSGSDLAASLYGGLVAYRMQPRQIERLAGQIPLSLVFSGYKMKTPDVLRWVEKRWQTQPDLLAALYRLMGQTSEAMADALRQEDWITLGQLMNTYQGLMDALGVNDATLSEIIYRARALPAILGAKISGSGLGDCVLLLGELAPQVLAPYSQLSVRVSPRGTEVGEVDASA</sequence>
<evidence type="ECO:0000256" key="3">
    <source>
        <dbReference type="ARBA" id="ARBA00022679"/>
    </source>
</evidence>